<dbReference type="OrthoDB" id="5800476at2759"/>
<keyword evidence="5 11" id="KW-0418">Kinase</keyword>
<dbReference type="InterPro" id="IPR011009">
    <property type="entry name" value="Kinase-like_dom_sf"/>
</dbReference>
<evidence type="ECO:0000256" key="9">
    <source>
        <dbReference type="SAM" id="MobiDB-lite"/>
    </source>
</evidence>
<feature type="compositionally biased region" description="Low complexity" evidence="9">
    <location>
        <begin position="388"/>
        <end position="399"/>
    </location>
</feature>
<comment type="caution">
    <text evidence="11">The sequence shown here is derived from an EMBL/GenBank/DDBJ whole genome shotgun (WGS) entry which is preliminary data.</text>
</comment>
<evidence type="ECO:0000256" key="3">
    <source>
        <dbReference type="ARBA" id="ARBA00022679"/>
    </source>
</evidence>
<dbReference type="InterPro" id="IPR000719">
    <property type="entry name" value="Prot_kinase_dom"/>
</dbReference>
<keyword evidence="3" id="KW-0808">Transferase</keyword>
<evidence type="ECO:0000256" key="5">
    <source>
        <dbReference type="ARBA" id="ARBA00022777"/>
    </source>
</evidence>
<dbReference type="AlphaFoldDB" id="A0A226EDT7"/>
<feature type="compositionally biased region" description="Polar residues" evidence="9">
    <location>
        <begin position="373"/>
        <end position="387"/>
    </location>
</feature>
<evidence type="ECO:0000313" key="12">
    <source>
        <dbReference type="Proteomes" id="UP000198287"/>
    </source>
</evidence>
<gene>
    <name evidence="11" type="ORF">Fcan01_09924</name>
</gene>
<dbReference type="STRING" id="158441.A0A226EDT7"/>
<protein>
    <recommendedName>
        <fullName evidence="1">non-specific serine/threonine protein kinase</fullName>
        <ecNumber evidence="1">2.7.11.1</ecNumber>
    </recommendedName>
</protein>
<feature type="binding site" evidence="7">
    <location>
        <position position="38"/>
    </location>
    <ligand>
        <name>ATP</name>
        <dbReference type="ChEBI" id="CHEBI:30616"/>
    </ligand>
</feature>
<dbReference type="PANTHER" id="PTHR11909">
    <property type="entry name" value="CASEIN KINASE-RELATED"/>
    <property type="match status" value="1"/>
</dbReference>
<evidence type="ECO:0000256" key="7">
    <source>
        <dbReference type="PROSITE-ProRule" id="PRU10141"/>
    </source>
</evidence>
<dbReference type="Pfam" id="PF00069">
    <property type="entry name" value="Pkinase"/>
    <property type="match status" value="1"/>
</dbReference>
<dbReference type="PROSITE" id="PS50011">
    <property type="entry name" value="PROTEIN_KINASE_DOM"/>
    <property type="match status" value="1"/>
</dbReference>
<keyword evidence="2 8" id="KW-0723">Serine/threonine-protein kinase</keyword>
<feature type="compositionally biased region" description="Polar residues" evidence="9">
    <location>
        <begin position="400"/>
        <end position="413"/>
    </location>
</feature>
<feature type="compositionally biased region" description="Gly residues" evidence="9">
    <location>
        <begin position="415"/>
        <end position="427"/>
    </location>
</feature>
<dbReference type="Gene3D" id="1.10.510.10">
    <property type="entry name" value="Transferase(Phosphotransferase) domain 1"/>
    <property type="match status" value="1"/>
</dbReference>
<dbReference type="InterPro" id="IPR050235">
    <property type="entry name" value="CK1_Ser-Thr_kinase"/>
</dbReference>
<dbReference type="EMBL" id="LNIX01000004">
    <property type="protein sequence ID" value="OXA55207.1"/>
    <property type="molecule type" value="Genomic_DNA"/>
</dbReference>
<dbReference type="FunFam" id="3.30.200.20:FF:000538">
    <property type="entry name" value="Putative Casein kinase I"/>
    <property type="match status" value="1"/>
</dbReference>
<evidence type="ECO:0000256" key="6">
    <source>
        <dbReference type="ARBA" id="ARBA00022840"/>
    </source>
</evidence>
<feature type="region of interest" description="Disordered" evidence="9">
    <location>
        <begin position="298"/>
        <end position="324"/>
    </location>
</feature>
<evidence type="ECO:0000256" key="2">
    <source>
        <dbReference type="ARBA" id="ARBA00022527"/>
    </source>
</evidence>
<keyword evidence="6 7" id="KW-0067">ATP-binding</keyword>
<organism evidence="11 12">
    <name type="scientific">Folsomia candida</name>
    <name type="common">Springtail</name>
    <dbReference type="NCBI Taxonomy" id="158441"/>
    <lineage>
        <taxon>Eukaryota</taxon>
        <taxon>Metazoa</taxon>
        <taxon>Ecdysozoa</taxon>
        <taxon>Arthropoda</taxon>
        <taxon>Hexapoda</taxon>
        <taxon>Collembola</taxon>
        <taxon>Entomobryomorpha</taxon>
        <taxon>Isotomoidea</taxon>
        <taxon>Isotomidae</taxon>
        <taxon>Proisotominae</taxon>
        <taxon>Folsomia</taxon>
    </lineage>
</organism>
<dbReference type="InterPro" id="IPR017441">
    <property type="entry name" value="Protein_kinase_ATP_BS"/>
</dbReference>
<evidence type="ECO:0000313" key="11">
    <source>
        <dbReference type="EMBL" id="OXA55207.1"/>
    </source>
</evidence>
<reference evidence="11 12" key="1">
    <citation type="submission" date="2015-12" db="EMBL/GenBank/DDBJ databases">
        <title>The genome of Folsomia candida.</title>
        <authorList>
            <person name="Faddeeva A."/>
            <person name="Derks M.F."/>
            <person name="Anvar Y."/>
            <person name="Smit S."/>
            <person name="Van Straalen N."/>
            <person name="Roelofs D."/>
        </authorList>
    </citation>
    <scope>NUCLEOTIDE SEQUENCE [LARGE SCALE GENOMIC DNA]</scope>
    <source>
        <strain evidence="11 12">VU population</strain>
        <tissue evidence="11">Whole body</tissue>
    </source>
</reference>
<feature type="compositionally biased region" description="Polar residues" evidence="9">
    <location>
        <begin position="430"/>
        <end position="463"/>
    </location>
</feature>
<dbReference type="SUPFAM" id="SSF56112">
    <property type="entry name" value="Protein kinase-like (PK-like)"/>
    <property type="match status" value="1"/>
</dbReference>
<dbReference type="InterPro" id="IPR008271">
    <property type="entry name" value="Ser/Thr_kinase_AS"/>
</dbReference>
<comment type="similarity">
    <text evidence="8">Belongs to the protein kinase superfamily.</text>
</comment>
<dbReference type="CDD" id="cd14125">
    <property type="entry name" value="STKc_CK1_delta_epsilon"/>
    <property type="match status" value="1"/>
</dbReference>
<sequence length="482" mass="53494">MELRVRNKYRLGRKIGSGSFGDIYLGTNITTGEEVAIKLECIKTKHPQLHIESRFYKLMQGGVGIPLIKWCGTEGDYNVMVMELLGPSLEDLFTFCNRRFSLKTVLLLADQLISRIESIHMRSFIHRDVKPDNFLMGLGKKGNLVYIIDFGLAKKYRDHRTHQHIPYRENKNLTGTARYASINTHLGKEQSRRDDLESLGYVLMYFNRGSLPWQGLKAATKRQKYERISEKKMSTPVEELCKGYPTEFTTYLNYCRALRFEEKPDYGYLRQLFRNLFHRQGFTYDYVFDWNMLKFGGSRGEGEDQRERRHSARGGAPGAGAAAGPSLQFLLNQPMVTLDQSGQGGPITVPNPSQRANAPERMNALKQHRSGDHTITPSGSGSNLVVASSSMQPPSNSQQTNAATNNSTASPRGSRQGGGGGGGGGGEMDQANQQGRRGSLRLQSRQVLGQNGGPQVNGINNPATMDLSRPPPVASARSSGLV</sequence>
<dbReference type="GO" id="GO:0005524">
    <property type="term" value="F:ATP binding"/>
    <property type="evidence" value="ECO:0007669"/>
    <property type="project" value="UniProtKB-UniRule"/>
</dbReference>
<dbReference type="PROSITE" id="PS00108">
    <property type="entry name" value="PROTEIN_KINASE_ST"/>
    <property type="match status" value="1"/>
</dbReference>
<dbReference type="PROSITE" id="PS00107">
    <property type="entry name" value="PROTEIN_KINASE_ATP"/>
    <property type="match status" value="1"/>
</dbReference>
<dbReference type="GO" id="GO:0004674">
    <property type="term" value="F:protein serine/threonine kinase activity"/>
    <property type="evidence" value="ECO:0007669"/>
    <property type="project" value="UniProtKB-KW"/>
</dbReference>
<dbReference type="OMA" id="RIESIHM"/>
<dbReference type="EC" id="2.7.11.1" evidence="1"/>
<evidence type="ECO:0000256" key="8">
    <source>
        <dbReference type="RuleBase" id="RU000304"/>
    </source>
</evidence>
<feature type="domain" description="Protein kinase" evidence="10">
    <location>
        <begin position="9"/>
        <end position="277"/>
    </location>
</feature>
<evidence type="ECO:0000259" key="10">
    <source>
        <dbReference type="PROSITE" id="PS50011"/>
    </source>
</evidence>
<dbReference type="Proteomes" id="UP000198287">
    <property type="component" value="Unassembled WGS sequence"/>
</dbReference>
<dbReference type="SMART" id="SM00220">
    <property type="entry name" value="S_TKc"/>
    <property type="match status" value="1"/>
</dbReference>
<evidence type="ECO:0000256" key="4">
    <source>
        <dbReference type="ARBA" id="ARBA00022741"/>
    </source>
</evidence>
<name>A0A226EDT7_FOLCA</name>
<keyword evidence="4 7" id="KW-0547">Nucleotide-binding</keyword>
<evidence type="ECO:0000256" key="1">
    <source>
        <dbReference type="ARBA" id="ARBA00012513"/>
    </source>
</evidence>
<keyword evidence="12" id="KW-1185">Reference proteome</keyword>
<dbReference type="FunFam" id="1.10.510.10:FF:000155">
    <property type="entry name" value="Casein kinase I isoform epsilon"/>
    <property type="match status" value="1"/>
</dbReference>
<proteinExistence type="inferred from homology"/>
<accession>A0A226EDT7</accession>
<feature type="region of interest" description="Disordered" evidence="9">
    <location>
        <begin position="337"/>
        <end position="482"/>
    </location>
</feature>